<reference evidence="2 3" key="1">
    <citation type="submission" date="2023-07" db="EMBL/GenBank/DDBJ databases">
        <title>Sequencing the genomes of 1000 actinobacteria strains.</title>
        <authorList>
            <person name="Klenk H.-P."/>
        </authorList>
    </citation>
    <scope>NUCLEOTIDE SEQUENCE [LARGE SCALE GENOMIC DNA]</scope>
    <source>
        <strain evidence="2 3">DSM 14555</strain>
    </source>
</reference>
<proteinExistence type="predicted"/>
<dbReference type="SUPFAM" id="SSF53448">
    <property type="entry name" value="Nucleotide-diphospho-sugar transferases"/>
    <property type="match status" value="1"/>
</dbReference>
<organism evidence="2 3">
    <name type="scientific">Arthrobacter russicus</name>
    <dbReference type="NCBI Taxonomy" id="172040"/>
    <lineage>
        <taxon>Bacteria</taxon>
        <taxon>Bacillati</taxon>
        <taxon>Actinomycetota</taxon>
        <taxon>Actinomycetes</taxon>
        <taxon>Micrococcales</taxon>
        <taxon>Micrococcaceae</taxon>
        <taxon>Arthrobacter</taxon>
    </lineage>
</organism>
<name>A0ABU1J821_9MICC</name>
<dbReference type="RefSeq" id="WP_309796288.1">
    <property type="nucleotide sequence ID" value="NZ_BAAAHY010000006.1"/>
</dbReference>
<dbReference type="CDD" id="cd00761">
    <property type="entry name" value="Glyco_tranf_GTA_type"/>
    <property type="match status" value="1"/>
</dbReference>
<protein>
    <recommendedName>
        <fullName evidence="1">Glycosyltransferase 2-like domain-containing protein</fullName>
    </recommendedName>
</protein>
<accession>A0ABU1J821</accession>
<evidence type="ECO:0000313" key="3">
    <source>
        <dbReference type="Proteomes" id="UP001185069"/>
    </source>
</evidence>
<dbReference type="InterPro" id="IPR050834">
    <property type="entry name" value="Glycosyltransf_2"/>
</dbReference>
<dbReference type="InterPro" id="IPR029044">
    <property type="entry name" value="Nucleotide-diphossugar_trans"/>
</dbReference>
<dbReference type="Proteomes" id="UP001185069">
    <property type="component" value="Unassembled WGS sequence"/>
</dbReference>
<keyword evidence="3" id="KW-1185">Reference proteome</keyword>
<dbReference type="Pfam" id="PF00535">
    <property type="entry name" value="Glycos_transf_2"/>
    <property type="match status" value="1"/>
</dbReference>
<feature type="domain" description="Glycosyltransferase 2-like" evidence="1">
    <location>
        <begin position="10"/>
        <end position="174"/>
    </location>
</feature>
<dbReference type="EMBL" id="JAVDQF010000001">
    <property type="protein sequence ID" value="MDR6268565.1"/>
    <property type="molecule type" value="Genomic_DNA"/>
</dbReference>
<gene>
    <name evidence="2" type="ORF">JOE69_000803</name>
</gene>
<evidence type="ECO:0000259" key="1">
    <source>
        <dbReference type="Pfam" id="PF00535"/>
    </source>
</evidence>
<sequence>MQPEGIVQVSVVMPMYNGSATIERAVASVIGQDFDDWELIIVDDCSTDDGPELVQRIIDSDRALRIKLLRQSENAGPSAARNAGLAAASGEFLSFVDCDDELLPSGLSVLVSAMRDDLDLVAAAHLAATVDGVRECRPDRMQGLASGAEILDAALQGKMWNYLHGKLYRSRIFEQVRFPAQLVRYEDLVVNACAYSYSRNVLVIDDPVYVYHVQPESLTWSQQPSLDYIKGTVQGVQDGINPAARGKVAQRSWDSLRAFLGVMTYSGGLFATDSAKANRQIVEYLRSELSWRALVGVARSWSLIGCSALLIKVSPQLYSALYRWHVRRTFGMSK</sequence>
<evidence type="ECO:0000313" key="2">
    <source>
        <dbReference type="EMBL" id="MDR6268565.1"/>
    </source>
</evidence>
<comment type="caution">
    <text evidence="2">The sequence shown here is derived from an EMBL/GenBank/DDBJ whole genome shotgun (WGS) entry which is preliminary data.</text>
</comment>
<dbReference type="InterPro" id="IPR001173">
    <property type="entry name" value="Glyco_trans_2-like"/>
</dbReference>
<dbReference type="PANTHER" id="PTHR43685">
    <property type="entry name" value="GLYCOSYLTRANSFERASE"/>
    <property type="match status" value="1"/>
</dbReference>
<dbReference type="Gene3D" id="3.90.550.10">
    <property type="entry name" value="Spore Coat Polysaccharide Biosynthesis Protein SpsA, Chain A"/>
    <property type="match status" value="1"/>
</dbReference>
<dbReference type="PANTHER" id="PTHR43685:SF3">
    <property type="entry name" value="SLR2126 PROTEIN"/>
    <property type="match status" value="1"/>
</dbReference>